<dbReference type="Pfam" id="PF11563">
    <property type="entry name" value="Protoglobin"/>
    <property type="match status" value="1"/>
</dbReference>
<dbReference type="PANTHER" id="PTHR32089">
    <property type="entry name" value="METHYL-ACCEPTING CHEMOTAXIS PROTEIN MCPB"/>
    <property type="match status" value="1"/>
</dbReference>
<dbReference type="InterPro" id="IPR012292">
    <property type="entry name" value="Globin/Proto"/>
</dbReference>
<accession>A0A2C9D4S0</accession>
<evidence type="ECO:0000313" key="4">
    <source>
        <dbReference type="EMBL" id="SON54495.1"/>
    </source>
</evidence>
<gene>
    <name evidence="4" type="primary">hemAT</name>
    <name evidence="4" type="ORF">HDIA_0954</name>
</gene>
<dbReference type="KEGG" id="hdi:HDIA_0954"/>
<dbReference type="PROSITE" id="PS50111">
    <property type="entry name" value="CHEMOTAXIS_TRANSDUC_2"/>
    <property type="match status" value="1"/>
</dbReference>
<dbReference type="InterPro" id="IPR039379">
    <property type="entry name" value="Protoglobin_sensor_dom"/>
</dbReference>
<evidence type="ECO:0000256" key="1">
    <source>
        <dbReference type="ARBA" id="ARBA00023224"/>
    </source>
</evidence>
<evidence type="ECO:0000313" key="5">
    <source>
        <dbReference type="Proteomes" id="UP000223606"/>
    </source>
</evidence>
<sequence length="450" mass="48062">MTGLNADRQERLRFARIGEDDRLAMREAWAIVEPKLDETLVGFYAHVTTAPSLAALVGNRTKDLSSAQKKHWAKLFSGKFDDEYFDSATKIGHVHCRIGLEPRWYIGGYQFLIEQIMAVLSRSTKFSRTRFLRLQSAFSKAILLDLDIAISTYQEAELAARQAREDSINAAIEKFRSGTEGLVTEVERTAEGMRAEAGSLDATATGAGETAEVAFSASQSTRESVQGLAAASEELAASITEISERLSTTVAEIYRAGDKAEASTQSISRLSESGKQIGDVVSLIQDIAEQTNLLALNATIESARAGEAGKGFAVVAQEVKALAGQTAKATDDISRQIAGIQNETQSAVDAVGEISQIMSEVRQFTAAIAAAIEQQQAVTQEIAGNVHRAASGTDELSRTVEAVRGAIQSTKSTADGFAEVSEGLSSQAVTLAGEIRTFIDNLKTGASRAA</sequence>
<dbReference type="Gene3D" id="1.10.490.10">
    <property type="entry name" value="Globins"/>
    <property type="match status" value="1"/>
</dbReference>
<dbReference type="InterPro" id="IPR009050">
    <property type="entry name" value="Globin-like_sf"/>
</dbReference>
<dbReference type="EMBL" id="LT960614">
    <property type="protein sequence ID" value="SON54495.1"/>
    <property type="molecule type" value="Genomic_DNA"/>
</dbReference>
<dbReference type="Gene3D" id="1.10.287.950">
    <property type="entry name" value="Methyl-accepting chemotaxis protein"/>
    <property type="match status" value="1"/>
</dbReference>
<dbReference type="InterPro" id="IPR044398">
    <property type="entry name" value="Globin-sensor_dom"/>
</dbReference>
<evidence type="ECO:0000259" key="3">
    <source>
        <dbReference type="PROSITE" id="PS50111"/>
    </source>
</evidence>
<dbReference type="AlphaFoldDB" id="A0A2C9D4S0"/>
<name>A0A2C9D4S0_9HYPH</name>
<dbReference type="GO" id="GO:0016020">
    <property type="term" value="C:membrane"/>
    <property type="evidence" value="ECO:0007669"/>
    <property type="project" value="InterPro"/>
</dbReference>
<dbReference type="GO" id="GO:0007165">
    <property type="term" value="P:signal transduction"/>
    <property type="evidence" value="ECO:0007669"/>
    <property type="project" value="UniProtKB-KW"/>
</dbReference>
<reference evidence="5" key="1">
    <citation type="submission" date="2017-09" db="EMBL/GenBank/DDBJ databases">
        <title>Genome sequence of Nannocystis excedens DSM 71.</title>
        <authorList>
            <person name="Blom J."/>
        </authorList>
    </citation>
    <scope>NUCLEOTIDE SEQUENCE [LARGE SCALE GENOMIC DNA]</scope>
    <source>
        <strain evidence="5">type strain: E19</strain>
    </source>
</reference>
<dbReference type="PANTHER" id="PTHR32089:SF112">
    <property type="entry name" value="LYSOZYME-LIKE PROTEIN-RELATED"/>
    <property type="match status" value="1"/>
</dbReference>
<keyword evidence="1 2" id="KW-0807">Transducer</keyword>
<keyword evidence="5" id="KW-1185">Reference proteome</keyword>
<dbReference type="InterPro" id="IPR004089">
    <property type="entry name" value="MCPsignal_dom"/>
</dbReference>
<dbReference type="SMART" id="SM00283">
    <property type="entry name" value="MA"/>
    <property type="match status" value="1"/>
</dbReference>
<organism evidence="4 5">
    <name type="scientific">Hartmannibacter diazotrophicus</name>
    <dbReference type="NCBI Taxonomy" id="1482074"/>
    <lineage>
        <taxon>Bacteria</taxon>
        <taxon>Pseudomonadati</taxon>
        <taxon>Pseudomonadota</taxon>
        <taxon>Alphaproteobacteria</taxon>
        <taxon>Hyphomicrobiales</taxon>
        <taxon>Pleomorphomonadaceae</taxon>
        <taxon>Hartmannibacter</taxon>
    </lineage>
</organism>
<evidence type="ECO:0000256" key="2">
    <source>
        <dbReference type="PROSITE-ProRule" id="PRU00284"/>
    </source>
</evidence>
<dbReference type="SUPFAM" id="SSF58104">
    <property type="entry name" value="Methyl-accepting chemotaxis protein (MCP) signaling domain"/>
    <property type="match status" value="1"/>
</dbReference>
<feature type="domain" description="Methyl-accepting transducer" evidence="3">
    <location>
        <begin position="157"/>
        <end position="411"/>
    </location>
</feature>
<proteinExistence type="predicted"/>
<dbReference type="Pfam" id="PF00015">
    <property type="entry name" value="MCPsignal"/>
    <property type="match status" value="1"/>
</dbReference>
<dbReference type="Proteomes" id="UP000223606">
    <property type="component" value="Chromosome 1"/>
</dbReference>
<dbReference type="SUPFAM" id="SSF46458">
    <property type="entry name" value="Globin-like"/>
    <property type="match status" value="1"/>
</dbReference>
<dbReference type="GO" id="GO:0020037">
    <property type="term" value="F:heme binding"/>
    <property type="evidence" value="ECO:0007669"/>
    <property type="project" value="InterPro"/>
</dbReference>
<dbReference type="RefSeq" id="WP_162292606.1">
    <property type="nucleotide sequence ID" value="NZ_LT960614.1"/>
</dbReference>
<dbReference type="GO" id="GO:0019825">
    <property type="term" value="F:oxygen binding"/>
    <property type="evidence" value="ECO:0007669"/>
    <property type="project" value="InterPro"/>
</dbReference>
<dbReference type="CDD" id="cd01068">
    <property type="entry name" value="globin_sensor"/>
    <property type="match status" value="1"/>
</dbReference>
<protein>
    <submittedName>
        <fullName evidence="4">Heme-based aerotactic transducer HemAT</fullName>
    </submittedName>
</protein>